<evidence type="ECO:0000256" key="11">
    <source>
        <dbReference type="ARBA" id="ARBA00023310"/>
    </source>
</evidence>
<dbReference type="SMART" id="SM00382">
    <property type="entry name" value="AAA"/>
    <property type="match status" value="1"/>
</dbReference>
<keyword evidence="17" id="KW-1185">Reference proteome</keyword>
<evidence type="ECO:0000259" key="14">
    <source>
        <dbReference type="SMART" id="SM00382"/>
    </source>
</evidence>
<dbReference type="InterPro" id="IPR024034">
    <property type="entry name" value="ATPase_F1/V1_b/a_C"/>
</dbReference>
<feature type="region of interest" description="Disordered" evidence="13">
    <location>
        <begin position="47"/>
        <end position="84"/>
    </location>
</feature>
<dbReference type="AlphaFoldDB" id="A0A813X5Q0"/>
<dbReference type="FunFam" id="3.40.50.300:FF:000026">
    <property type="entry name" value="ATP synthase subunit beta"/>
    <property type="match status" value="1"/>
</dbReference>
<comment type="subcellular location">
    <subcellularLocation>
        <location evidence="1">Membrane</location>
    </subcellularLocation>
</comment>
<dbReference type="SUPFAM" id="SSF50615">
    <property type="entry name" value="N-terminal domain of alpha and beta subunits of F1 ATP synthase"/>
    <property type="match status" value="1"/>
</dbReference>
<dbReference type="Proteomes" id="UP000681722">
    <property type="component" value="Unassembled WGS sequence"/>
</dbReference>
<dbReference type="GO" id="GO:0045259">
    <property type="term" value="C:proton-transporting ATP synthase complex"/>
    <property type="evidence" value="ECO:0007669"/>
    <property type="project" value="UniProtKB-KW"/>
</dbReference>
<reference evidence="15" key="1">
    <citation type="submission" date="2021-02" db="EMBL/GenBank/DDBJ databases">
        <authorList>
            <person name="Nowell W R."/>
        </authorList>
    </citation>
    <scope>NUCLEOTIDE SEQUENCE</scope>
</reference>
<evidence type="ECO:0000256" key="7">
    <source>
        <dbReference type="ARBA" id="ARBA00022967"/>
    </source>
</evidence>
<keyword evidence="11 12" id="KW-0066">ATP synthesis</keyword>
<sequence>MQGLRCVYRRAGGVAQAVLNKRSTNIGSRWSKLAIPRANFHIVGRQNAQQTTATQTNPISSKQTQTQSTNLPPKPKEPVQNKGATGRVVSVIGAVVDVQFDDNLPPILNALHVEGRQPKLILEVSQHLGDNTVRTIAMDGTEGLVRGQRVTDVGSPIKIPVGAATLGRIINVIGDPIDERGPVEAEDYAAIHADAPPFTDMNVEQQILETGIKVVDLLAPYAKGGKIGLFGGAGVGKTVLVMELIYNVATSHGGYSVFAGVGERTREGNDLYHEMITTKVIDLKGKGSKVSLVYGQMNEPPGARARVALTGLTVAEYFRDKEGQDVLLFIDNIFRFTQAGSEVSALLGRIPSAVGYQPTLATDMGTMQERITTTKKGSITSVQAIYVPADDLTDPAPATTFAHLDATTVLSRGIAELGIYPAVDPLDSTSRILDPNIVGEEHYSIARGIQKTLQDYKSLQDIIAILGMDELSDDDKLTVSRARKIQRFLSQPFQVAEVFTGTPGKLVPLKETIKGFKMLLNGEMDHLPEGAFYMVGGIEDVSARAEKLASER</sequence>
<dbReference type="GO" id="GO:0005739">
    <property type="term" value="C:mitochondrion"/>
    <property type="evidence" value="ECO:0007669"/>
    <property type="project" value="GOC"/>
</dbReference>
<evidence type="ECO:0000256" key="2">
    <source>
        <dbReference type="ARBA" id="ARBA00008936"/>
    </source>
</evidence>
<dbReference type="PROSITE" id="PS00152">
    <property type="entry name" value="ATPASE_ALPHA_BETA"/>
    <property type="match status" value="1"/>
</dbReference>
<evidence type="ECO:0000313" key="17">
    <source>
        <dbReference type="Proteomes" id="UP000663829"/>
    </source>
</evidence>
<feature type="domain" description="AAA+ ATPase" evidence="14">
    <location>
        <begin position="223"/>
        <end position="493"/>
    </location>
</feature>
<feature type="compositionally biased region" description="Polar residues" evidence="13">
    <location>
        <begin position="58"/>
        <end position="71"/>
    </location>
</feature>
<keyword evidence="3" id="KW-0813">Transport</keyword>
<dbReference type="Pfam" id="PF02874">
    <property type="entry name" value="ATP-synt_ab_N"/>
    <property type="match status" value="1"/>
</dbReference>
<evidence type="ECO:0000256" key="12">
    <source>
        <dbReference type="RuleBase" id="RU003553"/>
    </source>
</evidence>
<dbReference type="SUPFAM" id="SSF52540">
    <property type="entry name" value="P-loop containing nucleoside triphosphate hydrolases"/>
    <property type="match status" value="1"/>
</dbReference>
<dbReference type="OrthoDB" id="14523at2759"/>
<proteinExistence type="inferred from homology"/>
<evidence type="ECO:0000256" key="8">
    <source>
        <dbReference type="ARBA" id="ARBA00023065"/>
    </source>
</evidence>
<evidence type="ECO:0000256" key="3">
    <source>
        <dbReference type="ARBA" id="ARBA00022448"/>
    </source>
</evidence>
<dbReference type="EC" id="7.1.2.2" evidence="12"/>
<dbReference type="InterPro" id="IPR050053">
    <property type="entry name" value="ATPase_alpha/beta_chains"/>
</dbReference>
<dbReference type="EMBL" id="CAJOBC010001065">
    <property type="protein sequence ID" value="CAF3652510.1"/>
    <property type="molecule type" value="Genomic_DNA"/>
</dbReference>
<comment type="catalytic activity">
    <reaction evidence="12">
        <text>ATP + H2O + 4 H(+)(in) = ADP + phosphate + 5 H(+)(out)</text>
        <dbReference type="Rhea" id="RHEA:57720"/>
        <dbReference type="ChEBI" id="CHEBI:15377"/>
        <dbReference type="ChEBI" id="CHEBI:15378"/>
        <dbReference type="ChEBI" id="CHEBI:30616"/>
        <dbReference type="ChEBI" id="CHEBI:43474"/>
        <dbReference type="ChEBI" id="CHEBI:456216"/>
        <dbReference type="EC" id="7.1.2.2"/>
    </reaction>
</comment>
<dbReference type="GO" id="GO:0005524">
    <property type="term" value="F:ATP binding"/>
    <property type="evidence" value="ECO:0007669"/>
    <property type="project" value="UniProtKB-KW"/>
</dbReference>
<evidence type="ECO:0000256" key="5">
    <source>
        <dbReference type="ARBA" id="ARBA00022781"/>
    </source>
</evidence>
<dbReference type="InterPro" id="IPR036121">
    <property type="entry name" value="ATPase_F1/V1/A1_a/bsu_N_sf"/>
</dbReference>
<feature type="compositionally biased region" description="Low complexity" evidence="13">
    <location>
        <begin position="47"/>
        <end position="57"/>
    </location>
</feature>
<evidence type="ECO:0000256" key="10">
    <source>
        <dbReference type="ARBA" id="ARBA00023196"/>
    </source>
</evidence>
<dbReference type="CDD" id="cd18110">
    <property type="entry name" value="ATP-synt_F1_beta_C"/>
    <property type="match status" value="1"/>
</dbReference>
<keyword evidence="4 12" id="KW-0547">Nucleotide-binding</keyword>
<keyword evidence="10 12" id="KW-0139">CF(1)</keyword>
<keyword evidence="5" id="KW-0375">Hydrogen ion transport</keyword>
<dbReference type="GO" id="GO:0046933">
    <property type="term" value="F:proton-transporting ATP synthase activity, rotational mechanism"/>
    <property type="evidence" value="ECO:0007669"/>
    <property type="project" value="InterPro"/>
</dbReference>
<dbReference type="Pfam" id="PF00006">
    <property type="entry name" value="ATP-synt_ab"/>
    <property type="match status" value="1"/>
</dbReference>
<organism evidence="15 17">
    <name type="scientific">Didymodactylos carnosus</name>
    <dbReference type="NCBI Taxonomy" id="1234261"/>
    <lineage>
        <taxon>Eukaryota</taxon>
        <taxon>Metazoa</taxon>
        <taxon>Spiralia</taxon>
        <taxon>Gnathifera</taxon>
        <taxon>Rotifera</taxon>
        <taxon>Eurotatoria</taxon>
        <taxon>Bdelloidea</taxon>
        <taxon>Philodinida</taxon>
        <taxon>Philodinidae</taxon>
        <taxon>Didymodactylos</taxon>
    </lineage>
</organism>
<comment type="similarity">
    <text evidence="2">Belongs to the ATPase alpha/beta chains family.</text>
</comment>
<accession>A0A813X5Q0</accession>
<dbReference type="FunFam" id="1.10.1140.10:FF:000001">
    <property type="entry name" value="ATP synthase subunit beta"/>
    <property type="match status" value="1"/>
</dbReference>
<keyword evidence="7" id="KW-1278">Translocase</keyword>
<dbReference type="HAMAP" id="MF_01347">
    <property type="entry name" value="ATP_synth_beta_bact"/>
    <property type="match status" value="1"/>
</dbReference>
<keyword evidence="9" id="KW-0472">Membrane</keyword>
<dbReference type="Pfam" id="PF22919">
    <property type="entry name" value="ATP-synt_VA_C"/>
    <property type="match status" value="1"/>
</dbReference>
<dbReference type="SUPFAM" id="SSF47917">
    <property type="entry name" value="C-terminal domain of alpha and beta subunits of F1 ATP synthase"/>
    <property type="match status" value="1"/>
</dbReference>
<keyword evidence="6 12" id="KW-0067">ATP-binding</keyword>
<dbReference type="PIRSF" id="PIRSF039072">
    <property type="entry name" value="ATPase_subunit_beta"/>
    <property type="match status" value="1"/>
</dbReference>
<evidence type="ECO:0000256" key="9">
    <source>
        <dbReference type="ARBA" id="ARBA00023136"/>
    </source>
</evidence>
<dbReference type="Proteomes" id="UP000663829">
    <property type="component" value="Unassembled WGS sequence"/>
</dbReference>
<gene>
    <name evidence="15" type="ORF">GPM918_LOCUS6789</name>
    <name evidence="16" type="ORF">SRO942_LOCUS6789</name>
</gene>
<dbReference type="EMBL" id="CAJNOQ010001065">
    <property type="protein sequence ID" value="CAF0864997.1"/>
    <property type="molecule type" value="Genomic_DNA"/>
</dbReference>
<dbReference type="InterPro" id="IPR020003">
    <property type="entry name" value="ATPase_a/bsu_AS"/>
</dbReference>
<evidence type="ECO:0000256" key="6">
    <source>
        <dbReference type="ARBA" id="ARBA00022840"/>
    </source>
</evidence>
<dbReference type="InterPro" id="IPR004100">
    <property type="entry name" value="ATPase_F1/V1/A1_a/bsu_N"/>
</dbReference>
<comment type="function">
    <text evidence="12">Produces ATP from ADP in the presence of a proton gradient across the membrane.</text>
</comment>
<evidence type="ECO:0000313" key="15">
    <source>
        <dbReference type="EMBL" id="CAF0864997.1"/>
    </source>
</evidence>
<evidence type="ECO:0000256" key="13">
    <source>
        <dbReference type="SAM" id="MobiDB-lite"/>
    </source>
</evidence>
<dbReference type="InterPro" id="IPR000194">
    <property type="entry name" value="ATPase_F1/V1/A1_a/bsu_nucl-bd"/>
</dbReference>
<dbReference type="Gene3D" id="1.10.1140.10">
    <property type="entry name" value="Bovine Mitochondrial F1-atpase, Atp Synthase Beta Chain, Chain D, domain 3"/>
    <property type="match status" value="1"/>
</dbReference>
<dbReference type="InterPro" id="IPR027417">
    <property type="entry name" value="P-loop_NTPase"/>
</dbReference>
<evidence type="ECO:0000313" key="16">
    <source>
        <dbReference type="EMBL" id="CAF3652510.1"/>
    </source>
</evidence>
<dbReference type="InterPro" id="IPR003593">
    <property type="entry name" value="AAA+_ATPase"/>
</dbReference>
<evidence type="ECO:0000256" key="4">
    <source>
        <dbReference type="ARBA" id="ARBA00022741"/>
    </source>
</evidence>
<dbReference type="InterPro" id="IPR005722">
    <property type="entry name" value="ATP_synth_F1_bsu"/>
</dbReference>
<dbReference type="PANTHER" id="PTHR15184:SF71">
    <property type="entry name" value="ATP SYNTHASE SUBUNIT BETA, MITOCHONDRIAL"/>
    <property type="match status" value="1"/>
</dbReference>
<protein>
    <recommendedName>
        <fullName evidence="12">ATP synthase subunit beta</fullName>
        <ecNumber evidence="12">7.1.2.2</ecNumber>
    </recommendedName>
</protein>
<dbReference type="InterPro" id="IPR055190">
    <property type="entry name" value="ATP-synt_VA_C"/>
</dbReference>
<evidence type="ECO:0000256" key="1">
    <source>
        <dbReference type="ARBA" id="ARBA00004370"/>
    </source>
</evidence>
<dbReference type="Gene3D" id="2.40.10.170">
    <property type="match status" value="1"/>
</dbReference>
<name>A0A813X5Q0_9BILA</name>
<comment type="subunit">
    <text evidence="12">F-type ATPases have 2 components, CF(1) - the catalytic core - and CF(0) - the membrane proton channel. CF(1) and CF(0) have multiple subunits.</text>
</comment>
<dbReference type="GO" id="GO:0042776">
    <property type="term" value="P:proton motive force-driven mitochondrial ATP synthesis"/>
    <property type="evidence" value="ECO:0007669"/>
    <property type="project" value="TreeGrafter"/>
</dbReference>
<dbReference type="NCBIfam" id="TIGR01039">
    <property type="entry name" value="atpD"/>
    <property type="match status" value="1"/>
</dbReference>
<comment type="caution">
    <text evidence="15">The sequence shown here is derived from an EMBL/GenBank/DDBJ whole genome shotgun (WGS) entry which is preliminary data.</text>
</comment>
<keyword evidence="8" id="KW-0406">Ion transport</keyword>
<dbReference type="FunFam" id="2.40.10.170:FF:000004">
    <property type="entry name" value="ATP synthase subunit beta"/>
    <property type="match status" value="1"/>
</dbReference>
<dbReference type="CDD" id="cd18115">
    <property type="entry name" value="ATP-synt_F1_beta_N"/>
    <property type="match status" value="1"/>
</dbReference>
<dbReference type="Gene3D" id="3.40.50.300">
    <property type="entry name" value="P-loop containing nucleotide triphosphate hydrolases"/>
    <property type="match status" value="1"/>
</dbReference>
<dbReference type="PANTHER" id="PTHR15184">
    <property type="entry name" value="ATP SYNTHASE"/>
    <property type="match status" value="1"/>
</dbReference>
<dbReference type="CDD" id="cd01133">
    <property type="entry name" value="F1-ATPase_beta_CD"/>
    <property type="match status" value="1"/>
</dbReference>